<protein>
    <recommendedName>
        <fullName evidence="2">DM13 domain-containing protein</fullName>
    </recommendedName>
</protein>
<feature type="domain" description="DM13" evidence="2">
    <location>
        <begin position="57"/>
        <end position="160"/>
    </location>
</feature>
<dbReference type="Pfam" id="PF10517">
    <property type="entry name" value="DM13"/>
    <property type="match status" value="1"/>
</dbReference>
<dbReference type="Proteomes" id="UP000176511">
    <property type="component" value="Unassembled WGS sequence"/>
</dbReference>
<dbReference type="InterPro" id="IPR019545">
    <property type="entry name" value="DM13_domain"/>
</dbReference>
<dbReference type="AlphaFoldDB" id="A0A1F6DIA0"/>
<evidence type="ECO:0000313" key="4">
    <source>
        <dbReference type="Proteomes" id="UP000176511"/>
    </source>
</evidence>
<comment type="caution">
    <text evidence="3">The sequence shown here is derived from an EMBL/GenBank/DDBJ whole genome shotgun (WGS) entry which is preliminary data.</text>
</comment>
<dbReference type="PROSITE" id="PS51549">
    <property type="entry name" value="DM13"/>
    <property type="match status" value="1"/>
</dbReference>
<proteinExistence type="predicted"/>
<reference evidence="3 4" key="1">
    <citation type="journal article" date="2016" name="Nat. Commun.">
        <title>Thousands of microbial genomes shed light on interconnected biogeochemical processes in an aquifer system.</title>
        <authorList>
            <person name="Anantharaman K."/>
            <person name="Brown C.T."/>
            <person name="Hug L.A."/>
            <person name="Sharon I."/>
            <person name="Castelle C.J."/>
            <person name="Probst A.J."/>
            <person name="Thomas B.C."/>
            <person name="Singh A."/>
            <person name="Wilkins M.J."/>
            <person name="Karaoz U."/>
            <person name="Brodie E.L."/>
            <person name="Williams K.H."/>
            <person name="Hubbard S.S."/>
            <person name="Banfield J.F."/>
        </authorList>
    </citation>
    <scope>NUCLEOTIDE SEQUENCE [LARGE SCALE GENOMIC DNA]</scope>
</reference>
<sequence>MKRILYGTLSILALAVLWFGYYALSPLLRIVALDEPVPDQAQIATHTETDTAVETEGKREMFAYVVGTAGHSATGTVRVLEAEGKKYVRYEDFKTINGPDLYVYLAKDLEAKEYLDLGVIRATEGNVNYEIPEGIDLTQYQYVLTWCKQFGVLFNYADISEIR</sequence>
<organism evidence="3 4">
    <name type="scientific">Candidatus Kaiserbacteria bacterium RIFCSPHIGHO2_02_FULL_49_34</name>
    <dbReference type="NCBI Taxonomy" id="1798491"/>
    <lineage>
        <taxon>Bacteria</taxon>
        <taxon>Candidatus Kaiseribacteriota</taxon>
    </lineage>
</organism>
<accession>A0A1F6DIA0</accession>
<dbReference type="EMBL" id="MFLE01000026">
    <property type="protein sequence ID" value="OGG61047.1"/>
    <property type="molecule type" value="Genomic_DNA"/>
</dbReference>
<feature type="transmembrane region" description="Helical" evidence="1">
    <location>
        <begin position="6"/>
        <end position="24"/>
    </location>
</feature>
<dbReference type="STRING" id="1798491.A3C87_01975"/>
<evidence type="ECO:0000256" key="1">
    <source>
        <dbReference type="SAM" id="Phobius"/>
    </source>
</evidence>
<keyword evidence="1" id="KW-1133">Transmembrane helix</keyword>
<evidence type="ECO:0000313" key="3">
    <source>
        <dbReference type="EMBL" id="OGG61047.1"/>
    </source>
</evidence>
<evidence type="ECO:0000259" key="2">
    <source>
        <dbReference type="PROSITE" id="PS51549"/>
    </source>
</evidence>
<keyword evidence="1" id="KW-0812">Transmembrane</keyword>
<gene>
    <name evidence="3" type="ORF">A3C87_01975</name>
</gene>
<name>A0A1F6DIA0_9BACT</name>
<keyword evidence="1" id="KW-0472">Membrane</keyword>